<keyword evidence="13" id="KW-1185">Reference proteome</keyword>
<dbReference type="InterPro" id="IPR018108">
    <property type="entry name" value="MCP_transmembrane"/>
</dbReference>
<comment type="caution">
    <text evidence="12">The sequence shown here is derived from an EMBL/GenBank/DDBJ whole genome shotgun (WGS) entry which is preliminary data.</text>
</comment>
<dbReference type="Proteomes" id="UP001447188">
    <property type="component" value="Unassembled WGS sequence"/>
</dbReference>
<proteinExistence type="inferred from homology"/>
<comment type="subcellular location">
    <subcellularLocation>
        <location evidence="1">Mitochondrion inner membrane</location>
        <topology evidence="1">Multi-pass membrane protein</topology>
    </subcellularLocation>
</comment>
<reference evidence="12 13" key="1">
    <citation type="submission" date="2024-02" db="EMBL/GenBank/DDBJ databases">
        <title>Discinaceae phylogenomics.</title>
        <authorList>
            <person name="Dirks A.C."/>
            <person name="James T.Y."/>
        </authorList>
    </citation>
    <scope>NUCLEOTIDE SEQUENCE [LARGE SCALE GENOMIC DNA]</scope>
    <source>
        <strain evidence="12 13">ACD0624</strain>
    </source>
</reference>
<keyword evidence="4" id="KW-0677">Repeat</keyword>
<name>A0ABR3GLA4_9PEZI</name>
<feature type="repeat" description="Solcar" evidence="9">
    <location>
        <begin position="39"/>
        <end position="138"/>
    </location>
</feature>
<sequence length="360" mass="39057">MPSPPVPSTAPSEESSSNSEKPPHPVHSIYPIFVPTHLSNNFIHAFSGATAGFASGVVTCPLDVIKTKLQAQGGWSIRHGRAGTASNAVLYRGLFGTASTIWVNEGFRGMYRGLGPLILGYLPTWTVYFTVYEKAKGVLEPEIERKWVTHILSAMTAGASSTICTNPIWVIKTRLMSQSSAAATANSAIKIPYNYAGTLDAMRTMYMHEGIRSFYSGLAPALLGLTHVAVQFPLYEQFKKMFTGGVELGKQGKSGKSDFWGILAASCLSKICASSATYPHEVVRTRLQTQRIENGTVGYPRYRGIIQSFKTVFRDEGWRGFYAGMGTNMIRAVPASAITLLTYECGYPSPRSGPKEVASG</sequence>
<evidence type="ECO:0000256" key="10">
    <source>
        <dbReference type="RuleBase" id="RU000488"/>
    </source>
</evidence>
<dbReference type="PANTHER" id="PTHR45829">
    <property type="entry name" value="MITOCHONDRIAL CARRIER PROTEIN RIM2"/>
    <property type="match status" value="1"/>
</dbReference>
<keyword evidence="6" id="KW-1133">Transmembrane helix</keyword>
<feature type="repeat" description="Solcar" evidence="9">
    <location>
        <begin position="257"/>
        <end position="349"/>
    </location>
</feature>
<dbReference type="Pfam" id="PF00153">
    <property type="entry name" value="Mito_carr"/>
    <property type="match status" value="3"/>
</dbReference>
<dbReference type="InterPro" id="IPR049562">
    <property type="entry name" value="SLC25A33/36-like"/>
</dbReference>
<dbReference type="Gene3D" id="1.50.40.10">
    <property type="entry name" value="Mitochondrial carrier domain"/>
    <property type="match status" value="1"/>
</dbReference>
<comment type="similarity">
    <text evidence="10">Belongs to the mitochondrial carrier (TC 2.A.29) family.</text>
</comment>
<dbReference type="InterPro" id="IPR023395">
    <property type="entry name" value="MCP_dom_sf"/>
</dbReference>
<protein>
    <recommendedName>
        <fullName evidence="14">Mitochondrial carrier protein</fullName>
    </recommendedName>
</protein>
<keyword evidence="2 10" id="KW-0813">Transport</keyword>
<dbReference type="SUPFAM" id="SSF103506">
    <property type="entry name" value="Mitochondrial carrier"/>
    <property type="match status" value="1"/>
</dbReference>
<evidence type="ECO:0000256" key="11">
    <source>
        <dbReference type="SAM" id="MobiDB-lite"/>
    </source>
</evidence>
<evidence type="ECO:0008006" key="14">
    <source>
        <dbReference type="Google" id="ProtNLM"/>
    </source>
</evidence>
<evidence type="ECO:0000256" key="8">
    <source>
        <dbReference type="ARBA" id="ARBA00023136"/>
    </source>
</evidence>
<evidence type="ECO:0000256" key="2">
    <source>
        <dbReference type="ARBA" id="ARBA00022448"/>
    </source>
</evidence>
<evidence type="ECO:0000256" key="4">
    <source>
        <dbReference type="ARBA" id="ARBA00022737"/>
    </source>
</evidence>
<gene>
    <name evidence="12" type="ORF">Q9L58_004313</name>
</gene>
<evidence type="ECO:0000313" key="12">
    <source>
        <dbReference type="EMBL" id="KAL0636705.1"/>
    </source>
</evidence>
<organism evidence="12 13">
    <name type="scientific">Discina gigas</name>
    <dbReference type="NCBI Taxonomy" id="1032678"/>
    <lineage>
        <taxon>Eukaryota</taxon>
        <taxon>Fungi</taxon>
        <taxon>Dikarya</taxon>
        <taxon>Ascomycota</taxon>
        <taxon>Pezizomycotina</taxon>
        <taxon>Pezizomycetes</taxon>
        <taxon>Pezizales</taxon>
        <taxon>Discinaceae</taxon>
        <taxon>Discina</taxon>
    </lineage>
</organism>
<dbReference type="PROSITE" id="PS50920">
    <property type="entry name" value="SOLCAR"/>
    <property type="match status" value="3"/>
</dbReference>
<feature type="repeat" description="Solcar" evidence="9">
    <location>
        <begin position="145"/>
        <end position="241"/>
    </location>
</feature>
<evidence type="ECO:0000313" key="13">
    <source>
        <dbReference type="Proteomes" id="UP001447188"/>
    </source>
</evidence>
<dbReference type="InterPro" id="IPR002067">
    <property type="entry name" value="MCP"/>
</dbReference>
<evidence type="ECO:0000256" key="3">
    <source>
        <dbReference type="ARBA" id="ARBA00022692"/>
    </source>
</evidence>
<keyword evidence="5" id="KW-0999">Mitochondrion inner membrane</keyword>
<dbReference type="EMBL" id="JBBBZM010000045">
    <property type="protein sequence ID" value="KAL0636705.1"/>
    <property type="molecule type" value="Genomic_DNA"/>
</dbReference>
<feature type="compositionally biased region" description="Low complexity" evidence="11">
    <location>
        <begin position="9"/>
        <end position="20"/>
    </location>
</feature>
<keyword evidence="8 9" id="KW-0472">Membrane</keyword>
<keyword evidence="3 9" id="KW-0812">Transmembrane</keyword>
<keyword evidence="7" id="KW-0496">Mitochondrion</keyword>
<evidence type="ECO:0000256" key="5">
    <source>
        <dbReference type="ARBA" id="ARBA00022792"/>
    </source>
</evidence>
<evidence type="ECO:0000256" key="9">
    <source>
        <dbReference type="PROSITE-ProRule" id="PRU00282"/>
    </source>
</evidence>
<dbReference type="PRINTS" id="PR00926">
    <property type="entry name" value="MITOCARRIER"/>
</dbReference>
<evidence type="ECO:0000256" key="1">
    <source>
        <dbReference type="ARBA" id="ARBA00004448"/>
    </source>
</evidence>
<dbReference type="PANTHER" id="PTHR45829:SF1">
    <property type="entry name" value="CARRIER PROTEIN, PUTATIVE (AFU_ORTHOLOGUE AFUA_4G06780)-RELATED"/>
    <property type="match status" value="1"/>
</dbReference>
<evidence type="ECO:0000256" key="6">
    <source>
        <dbReference type="ARBA" id="ARBA00022989"/>
    </source>
</evidence>
<feature type="region of interest" description="Disordered" evidence="11">
    <location>
        <begin position="1"/>
        <end position="24"/>
    </location>
</feature>
<accession>A0ABR3GLA4</accession>
<evidence type="ECO:0000256" key="7">
    <source>
        <dbReference type="ARBA" id="ARBA00023128"/>
    </source>
</evidence>